<dbReference type="EMBL" id="BARV01039488">
    <property type="protein sequence ID" value="GAI57435.1"/>
    <property type="molecule type" value="Genomic_DNA"/>
</dbReference>
<gene>
    <name evidence="1" type="ORF">S06H3_60513</name>
</gene>
<dbReference type="AlphaFoldDB" id="X1R2V2"/>
<proteinExistence type="predicted"/>
<evidence type="ECO:0000313" key="1">
    <source>
        <dbReference type="EMBL" id="GAI57435.1"/>
    </source>
</evidence>
<organism evidence="1">
    <name type="scientific">marine sediment metagenome</name>
    <dbReference type="NCBI Taxonomy" id="412755"/>
    <lineage>
        <taxon>unclassified sequences</taxon>
        <taxon>metagenomes</taxon>
        <taxon>ecological metagenomes</taxon>
    </lineage>
</organism>
<reference evidence="1" key="1">
    <citation type="journal article" date="2014" name="Front. Microbiol.">
        <title>High frequency of phylogenetically diverse reductive dehalogenase-homologous genes in deep subseafloor sedimentary metagenomes.</title>
        <authorList>
            <person name="Kawai M."/>
            <person name="Futagami T."/>
            <person name="Toyoda A."/>
            <person name="Takaki Y."/>
            <person name="Nishi S."/>
            <person name="Hori S."/>
            <person name="Arai W."/>
            <person name="Tsubouchi T."/>
            <person name="Morono Y."/>
            <person name="Uchiyama I."/>
            <person name="Ito T."/>
            <person name="Fujiyama A."/>
            <person name="Inagaki F."/>
            <person name="Takami H."/>
        </authorList>
    </citation>
    <scope>NUCLEOTIDE SEQUENCE</scope>
    <source>
        <strain evidence="1">Expedition CK06-06</strain>
    </source>
</reference>
<accession>X1R2V2</accession>
<feature type="non-terminal residue" evidence="1">
    <location>
        <position position="1"/>
    </location>
</feature>
<name>X1R2V2_9ZZZZ</name>
<sequence>LLLGPPRVYLGFEELRLPEGVDGPPLAVLAVVDDLCLFQRNVSDLDGDCFPRQLEVIAKVARSADQELLAKEVRDRRLGVRKLELRAARMHRLRPIKVKRTKDCELKMLVDMVANAYAECEDCKTRGSCPDLMAELKKYCKKK</sequence>
<protein>
    <submittedName>
        <fullName evidence="1">Uncharacterized protein</fullName>
    </submittedName>
</protein>
<comment type="caution">
    <text evidence="1">The sequence shown here is derived from an EMBL/GenBank/DDBJ whole genome shotgun (WGS) entry which is preliminary data.</text>
</comment>